<evidence type="ECO:0000256" key="1">
    <source>
        <dbReference type="SAM" id="SignalP"/>
    </source>
</evidence>
<evidence type="ECO:0000313" key="2">
    <source>
        <dbReference type="EMBL" id="KAL0476118.1"/>
    </source>
</evidence>
<keyword evidence="1" id="KW-0732">Signal</keyword>
<accession>A0ABR3DW46</accession>
<organism evidence="2 3">
    <name type="scientific">Neurospora intermedia</name>
    <dbReference type="NCBI Taxonomy" id="5142"/>
    <lineage>
        <taxon>Eukaryota</taxon>
        <taxon>Fungi</taxon>
        <taxon>Dikarya</taxon>
        <taxon>Ascomycota</taxon>
        <taxon>Pezizomycotina</taxon>
        <taxon>Sordariomycetes</taxon>
        <taxon>Sordariomycetidae</taxon>
        <taxon>Sordariales</taxon>
        <taxon>Sordariaceae</taxon>
        <taxon>Neurospora</taxon>
    </lineage>
</organism>
<dbReference type="Proteomes" id="UP001451303">
    <property type="component" value="Unassembled WGS sequence"/>
</dbReference>
<evidence type="ECO:0000313" key="3">
    <source>
        <dbReference type="Proteomes" id="UP001451303"/>
    </source>
</evidence>
<comment type="caution">
    <text evidence="2">The sequence shown here is derived from an EMBL/GenBank/DDBJ whole genome shotgun (WGS) entry which is preliminary data.</text>
</comment>
<feature type="signal peptide" evidence="1">
    <location>
        <begin position="1"/>
        <end position="19"/>
    </location>
</feature>
<protein>
    <submittedName>
        <fullName evidence="2">Uncharacterized protein</fullName>
    </submittedName>
</protein>
<name>A0ABR3DW46_NEUIN</name>
<gene>
    <name evidence="2" type="ORF">QR685DRAFT_69549</name>
</gene>
<reference evidence="2 3" key="1">
    <citation type="submission" date="2023-09" db="EMBL/GenBank/DDBJ databases">
        <title>Multi-omics analysis of a traditional fermented food reveals byproduct-associated fungal strains for waste-to-food upcycling.</title>
        <authorList>
            <consortium name="Lawrence Berkeley National Laboratory"/>
            <person name="Rekdal V.M."/>
            <person name="Villalobos-Escobedo J.M."/>
            <person name="Rodriguez-Valeron N."/>
            <person name="Garcia M.O."/>
            <person name="Vasquez D.P."/>
            <person name="Damayanti I."/>
            <person name="Sorensen P.M."/>
            <person name="Baidoo E.E."/>
            <person name="De Carvalho A.C."/>
            <person name="Riley R."/>
            <person name="Lipzen A."/>
            <person name="He G."/>
            <person name="Yan M."/>
            <person name="Haridas S."/>
            <person name="Daum C."/>
            <person name="Yoshinaga Y."/>
            <person name="Ng V."/>
            <person name="Grigoriev I.V."/>
            <person name="Munk R."/>
            <person name="Nuraida L."/>
            <person name="Wijaya C.H."/>
            <person name="Morales P.-C."/>
            <person name="Keasling J.D."/>
        </authorList>
    </citation>
    <scope>NUCLEOTIDE SEQUENCE [LARGE SCALE GENOMIC DNA]</scope>
    <source>
        <strain evidence="2 3">FGSC 2613</strain>
    </source>
</reference>
<dbReference type="EMBL" id="JAVLET010000001">
    <property type="protein sequence ID" value="KAL0476118.1"/>
    <property type="molecule type" value="Genomic_DNA"/>
</dbReference>
<sequence>MHLKLSISLLTATAWLTSAGPISPRRFDSGNCNNADLGCNVLTSSGSLNTPPIETVPINIATVDGHDYYVTGSEAERMQIMTDLLDLPAEEFAAKWASKYRGPTNDDI</sequence>
<feature type="chain" id="PRO_5045557167" evidence="1">
    <location>
        <begin position="20"/>
        <end position="108"/>
    </location>
</feature>
<keyword evidence="3" id="KW-1185">Reference proteome</keyword>
<proteinExistence type="predicted"/>